<accession>A0A146LSM5</accession>
<organism evidence="3">
    <name type="scientific">Lygus hesperus</name>
    <name type="common">Western plant bug</name>
    <dbReference type="NCBI Taxonomy" id="30085"/>
    <lineage>
        <taxon>Eukaryota</taxon>
        <taxon>Metazoa</taxon>
        <taxon>Ecdysozoa</taxon>
        <taxon>Arthropoda</taxon>
        <taxon>Hexapoda</taxon>
        <taxon>Insecta</taxon>
        <taxon>Pterygota</taxon>
        <taxon>Neoptera</taxon>
        <taxon>Paraneoptera</taxon>
        <taxon>Hemiptera</taxon>
        <taxon>Heteroptera</taxon>
        <taxon>Panheteroptera</taxon>
        <taxon>Cimicomorpha</taxon>
        <taxon>Miridae</taxon>
        <taxon>Mirini</taxon>
        <taxon>Lygus</taxon>
    </lineage>
</organism>
<dbReference type="InterPro" id="IPR051553">
    <property type="entry name" value="Ran_GTPase-activating"/>
</dbReference>
<dbReference type="PANTHER" id="PTHR45982">
    <property type="entry name" value="REGULATOR OF CHROMOSOME CONDENSATION"/>
    <property type="match status" value="1"/>
</dbReference>
<name>A0A146LSM5_LYGHE</name>
<dbReference type="PROSITE" id="PS50097">
    <property type="entry name" value="BTB"/>
    <property type="match status" value="1"/>
</dbReference>
<dbReference type="AlphaFoldDB" id="A0A146LSM5"/>
<evidence type="ECO:0000256" key="1">
    <source>
        <dbReference type="PROSITE-ProRule" id="PRU00235"/>
    </source>
</evidence>
<dbReference type="SMART" id="SM00225">
    <property type="entry name" value="BTB"/>
    <property type="match status" value="1"/>
</dbReference>
<dbReference type="Gene3D" id="3.30.710.10">
    <property type="entry name" value="Potassium Channel Kv1.1, Chain A"/>
    <property type="match status" value="1"/>
</dbReference>
<dbReference type="InterPro" id="IPR000210">
    <property type="entry name" value="BTB/POZ_dom"/>
</dbReference>
<dbReference type="Pfam" id="PF00651">
    <property type="entry name" value="BTB"/>
    <property type="match status" value="1"/>
</dbReference>
<dbReference type="PROSITE" id="PS00626">
    <property type="entry name" value="RCC1_2"/>
    <property type="match status" value="1"/>
</dbReference>
<dbReference type="Pfam" id="PF00415">
    <property type="entry name" value="RCC1"/>
    <property type="match status" value="2"/>
</dbReference>
<dbReference type="Gene3D" id="2.130.10.30">
    <property type="entry name" value="Regulator of chromosome condensation 1/beta-lactamase-inhibitor protein II"/>
    <property type="match status" value="1"/>
</dbReference>
<dbReference type="InterPro" id="IPR000408">
    <property type="entry name" value="Reg_chr_condens"/>
</dbReference>
<dbReference type="SUPFAM" id="SSF50985">
    <property type="entry name" value="RCC1/BLIP-II"/>
    <property type="match status" value="1"/>
</dbReference>
<dbReference type="InterPro" id="IPR009091">
    <property type="entry name" value="RCC1/BLIP-II"/>
</dbReference>
<feature type="repeat" description="RCC1" evidence="1">
    <location>
        <begin position="115"/>
        <end position="166"/>
    </location>
</feature>
<dbReference type="SUPFAM" id="SSF54695">
    <property type="entry name" value="POZ domain"/>
    <property type="match status" value="1"/>
</dbReference>
<dbReference type="PRINTS" id="PR00633">
    <property type="entry name" value="RCCNDNSATION"/>
</dbReference>
<dbReference type="PANTHER" id="PTHR45982:SF1">
    <property type="entry name" value="REGULATOR OF CHROMOSOME CONDENSATION"/>
    <property type="match status" value="1"/>
</dbReference>
<feature type="repeat" description="RCC1" evidence="1">
    <location>
        <begin position="61"/>
        <end position="114"/>
    </location>
</feature>
<feature type="domain" description="BTB" evidence="2">
    <location>
        <begin position="378"/>
        <end position="448"/>
    </location>
</feature>
<dbReference type="InterPro" id="IPR011333">
    <property type="entry name" value="SKP1/BTB/POZ_sf"/>
</dbReference>
<feature type="repeat" description="RCC1" evidence="1">
    <location>
        <begin position="214"/>
        <end position="263"/>
    </location>
</feature>
<reference evidence="3" key="1">
    <citation type="journal article" date="2016" name="Gigascience">
        <title>De novo construction of an expanded transcriptome assembly for the western tarnished plant bug, Lygus hesperus.</title>
        <authorList>
            <person name="Tassone E.E."/>
            <person name="Geib S.M."/>
            <person name="Hall B."/>
            <person name="Fabrick J.A."/>
            <person name="Brent C.S."/>
            <person name="Hull J.J."/>
        </authorList>
    </citation>
    <scope>NUCLEOTIDE SEQUENCE</scope>
</reference>
<evidence type="ECO:0000259" key="2">
    <source>
        <dbReference type="PROSITE" id="PS50097"/>
    </source>
</evidence>
<sequence>MAHTVSNPKEDLAMPEYYPLNFELWTLFDYVDPQEKMKIELVHIFGEATELLSAYFVTSDDVVFGVGRNDFGRLGIGDLQPEVIDKPREIEHLTGKGVMSFACGAMHTLALTKDGEIFSWGFNMLGPLGHGTIINRDSPGLVLLPEGVKIKAIGAKCSYSVAITTDNVVLHWGDIMSTECSCQNMPIELKFPDPISFRQLACATSHVCLLTSDSKVYLWGTSPEEGHLDGLHPVPPQLITTKEHKNITSIACSREVTVALTENGRVYVLLSPTSLEILMEAQKTLPVMEIAGSPFSDTPIVFRMGDEGFIRIFPPYDATYSDSYSCSESMRNIQCAFHGMATPQVCRRKIDELDRRVHRIQGRERNIGITLYNVKEHSDLTVQLSDGEVYVHTLILVSFCEHFKSMLLGPWAEHNTNDAKVLDMKRYNPRAFRAFLKYVYTGGLDLMQGEDLIDLYDISKSYLEDELVSMCSKMFAKVIKPNNVAALYKKAADEECEELMRHLVSFTSDCLEQVILSEGFENLDSQLAKRLVINAVRLAKKNP</sequence>
<gene>
    <name evidence="3" type="primary">RCBTB1_6</name>
    <name evidence="3" type="ORF">g.74522</name>
</gene>
<protein>
    <submittedName>
        <fullName evidence="3">RCC1 and BTB domain-containing protein 1</fullName>
    </submittedName>
</protein>
<evidence type="ECO:0000313" key="3">
    <source>
        <dbReference type="EMBL" id="JAQ10778.1"/>
    </source>
</evidence>
<dbReference type="PROSITE" id="PS50012">
    <property type="entry name" value="RCC1_3"/>
    <property type="match status" value="3"/>
</dbReference>
<dbReference type="EMBL" id="GDHC01007851">
    <property type="protein sequence ID" value="JAQ10778.1"/>
    <property type="molecule type" value="Transcribed_RNA"/>
</dbReference>
<proteinExistence type="predicted"/>